<dbReference type="Gene3D" id="3.30.450.380">
    <property type="match status" value="1"/>
</dbReference>
<dbReference type="Gene3D" id="3.40.50.300">
    <property type="entry name" value="P-loop containing nucleotide triphosphate hydrolases"/>
    <property type="match status" value="1"/>
</dbReference>
<feature type="region of interest" description="Disordered" evidence="2">
    <location>
        <begin position="214"/>
        <end position="233"/>
    </location>
</feature>
<sequence length="1011" mass="116413">MGIFSKKDKSTDKKKKSEQIHNEDTKKQKTPIEIQLKEKSKINKTKETVDEVYPWLDQKKIEEPTANDFPNNKYVDEPKWKHHTNITNKKEKTDKPKVEISPKTITPAKKDETTPSWYKENKIEEPTANDFPNNKYVDEPKWKHPTEKTMKPNEKSKAISKETAHGLTVKESPKSVETNSDIFNKIKNENPSEKIEPKKKDNFEQQKETLQKLIEKNKKTEKVSPPKTETDSFAKLKELASKKEVIPTPEKNSGQKLEEMLKKELSTPPTKPSTQSESKTKIENTKFDWLKEEVIEKPKANDFLTEEIIPAPKWKHLSTKANKSSEIKTDVIKSTSEYSWMENKKIEKPTANDFASQTKEIVATPKWKHEIPKAISKSSIVGQRKTNHPKWIHDKVSPTTTEKTTPKIISTVSEPKWKKDVVPIKKKRSSLKTPIDEIFELLESYKQADTGELAEYTKIDIYIIEKIMRMFEDYGIVEVRYPTTLGKKPIVKLKKEVESKTVKTPEGKVLETYEMTIDYIPAKVSIILVPDEARPIYNIEMPTIGKYTRSFLNYIKNEIAEALPMELDEILDPKKAKQLKNKFFTESKKQLTPYFPNNKTNVLDQLSGVVLHEMYGLGDLEIVMGDDMLEEVAINSSKTPVTVYHRIHGWLKTNLLPGTEEEILNYSSQIGRKIGRDITVLNPILDAHLLSGDRVNATLFPISAEGNTLTIRRFARRPWTIIDFIGKAHTMNTEMAALLWLAMQYEMNILLSGGTASGKTSSLNTLLSLVPSYHRIISIEDVRELVLPKYLKWNWIPMVTRSANPEGLGQVTMLDCMVTSLRMRPDRIIVGEVRRKKEAEVLMEAIETGHSIYSTMHANSAYQVLRRLAEPPMNVPPVQIELIDLVVVQYRDRKTNRRRTFEISEIEQTSTGKGLQVNTIYKWSPRTDDWEQLNKPTKLLTLLNLHTGLTEEDIEKELATRKKILDWMRVQNINELDTIGFIMKLYYSNTKRVIDLADRKATKDEIEGMVE</sequence>
<dbReference type="PANTHER" id="PTHR30486:SF15">
    <property type="entry name" value="TYPE II_IV SECRETION SYSTEM ATPASE"/>
    <property type="match status" value="1"/>
</dbReference>
<dbReference type="InterPro" id="IPR001482">
    <property type="entry name" value="T2SS/T4SS_dom"/>
</dbReference>
<feature type="region of interest" description="Disordered" evidence="2">
    <location>
        <begin position="63"/>
        <end position="205"/>
    </location>
</feature>
<comment type="similarity">
    <text evidence="1">Belongs to the GSP E family.</text>
</comment>
<gene>
    <name evidence="4" type="primary">tadA</name>
    <name evidence="4" type="ORF">HON47_04105</name>
</gene>
<evidence type="ECO:0000313" key="4">
    <source>
        <dbReference type="EMBL" id="MBT4870731.1"/>
    </source>
</evidence>
<comment type="caution">
    <text evidence="4">The sequence shown here is derived from an EMBL/GenBank/DDBJ whole genome shotgun (WGS) entry which is preliminary data.</text>
</comment>
<proteinExistence type="inferred from homology"/>
<reference evidence="4" key="1">
    <citation type="journal article" date="2021" name="ISME J.">
        <title>Mercury methylation by metabolically versatile and cosmopolitan marine bacteria.</title>
        <authorList>
            <person name="Lin H."/>
            <person name="Ascher D.B."/>
            <person name="Myung Y."/>
            <person name="Lamborg C.H."/>
            <person name="Hallam S.J."/>
            <person name="Gionfriddo C.M."/>
            <person name="Holt K.E."/>
            <person name="Moreau J.W."/>
        </authorList>
    </citation>
    <scope>NUCLEOTIDE SEQUENCE</scope>
    <source>
        <strain evidence="4">SI075_bin30</strain>
    </source>
</reference>
<feature type="region of interest" description="Disordered" evidence="2">
    <location>
        <begin position="1"/>
        <end position="32"/>
    </location>
</feature>
<dbReference type="Proteomes" id="UP000722459">
    <property type="component" value="Unassembled WGS sequence"/>
</dbReference>
<feature type="region of interest" description="Disordered" evidence="2">
    <location>
        <begin position="240"/>
        <end position="282"/>
    </location>
</feature>
<feature type="compositionally biased region" description="Basic and acidic residues" evidence="2">
    <location>
        <begin position="184"/>
        <end position="205"/>
    </location>
</feature>
<feature type="compositionally biased region" description="Basic and acidic residues" evidence="2">
    <location>
        <begin position="256"/>
        <end position="265"/>
    </location>
</feature>
<feature type="compositionally biased region" description="Basic and acidic residues" evidence="2">
    <location>
        <begin position="1"/>
        <end position="27"/>
    </location>
</feature>
<dbReference type="GO" id="GO:0016887">
    <property type="term" value="F:ATP hydrolysis activity"/>
    <property type="evidence" value="ECO:0007669"/>
    <property type="project" value="InterPro"/>
</dbReference>
<feature type="domain" description="Bacterial type II secretion system protein E" evidence="3">
    <location>
        <begin position="700"/>
        <end position="881"/>
    </location>
</feature>
<name>A0A8T5GFH2_9ARCH</name>
<organism evidence="4 5">
    <name type="scientific">Candidatus Iainarchaeum sp</name>
    <dbReference type="NCBI Taxonomy" id="3101447"/>
    <lineage>
        <taxon>Archaea</taxon>
        <taxon>Candidatus Iainarchaeota</taxon>
        <taxon>Candidatus Iainarchaeia</taxon>
        <taxon>Candidatus Iainarchaeales</taxon>
        <taxon>Candidatus Iainarchaeaceae</taxon>
        <taxon>Candidatus Iainarchaeum</taxon>
    </lineage>
</organism>
<accession>A0A8T5GFH2</accession>
<evidence type="ECO:0000313" key="5">
    <source>
        <dbReference type="Proteomes" id="UP000722459"/>
    </source>
</evidence>
<evidence type="ECO:0000259" key="3">
    <source>
        <dbReference type="Pfam" id="PF00437"/>
    </source>
</evidence>
<protein>
    <submittedName>
        <fullName evidence="4">Flp pilus assembly complex ATPase component TadA</fullName>
    </submittedName>
</protein>
<dbReference type="Pfam" id="PF00437">
    <property type="entry name" value="T2SSE"/>
    <property type="match status" value="1"/>
</dbReference>
<feature type="compositionally biased region" description="Basic and acidic residues" evidence="2">
    <location>
        <begin position="108"/>
        <end position="125"/>
    </location>
</feature>
<feature type="compositionally biased region" description="Basic and acidic residues" evidence="2">
    <location>
        <begin position="88"/>
        <end position="100"/>
    </location>
</feature>
<dbReference type="InterPro" id="IPR050921">
    <property type="entry name" value="T4SS_GSP_E_ATPase"/>
</dbReference>
<dbReference type="CDD" id="cd01130">
    <property type="entry name" value="VirB11-like_ATPase"/>
    <property type="match status" value="1"/>
</dbReference>
<dbReference type="PANTHER" id="PTHR30486">
    <property type="entry name" value="TWITCHING MOTILITY PROTEIN PILT"/>
    <property type="match status" value="1"/>
</dbReference>
<feature type="compositionally biased region" description="Basic and acidic residues" evidence="2">
    <location>
        <begin position="136"/>
        <end position="164"/>
    </location>
</feature>
<evidence type="ECO:0000256" key="1">
    <source>
        <dbReference type="ARBA" id="ARBA00006611"/>
    </source>
</evidence>
<dbReference type="SUPFAM" id="SSF52540">
    <property type="entry name" value="P-loop containing nucleoside triphosphate hydrolases"/>
    <property type="match status" value="1"/>
</dbReference>
<dbReference type="InterPro" id="IPR027417">
    <property type="entry name" value="P-loop_NTPase"/>
</dbReference>
<dbReference type="EMBL" id="JABJNZ010000055">
    <property type="protein sequence ID" value="MBT4870731.1"/>
    <property type="molecule type" value="Genomic_DNA"/>
</dbReference>
<dbReference type="AlphaFoldDB" id="A0A8T5GFH2"/>
<evidence type="ECO:0000256" key="2">
    <source>
        <dbReference type="SAM" id="MobiDB-lite"/>
    </source>
</evidence>